<dbReference type="GO" id="GO:0005743">
    <property type="term" value="C:mitochondrial inner membrane"/>
    <property type="evidence" value="ECO:0007669"/>
    <property type="project" value="UniProtKB-SubCell"/>
</dbReference>
<evidence type="ECO:0000256" key="2">
    <source>
        <dbReference type="ARBA" id="ARBA00006375"/>
    </source>
</evidence>
<organism evidence="13 14">
    <name type="scientific">Dimorphilus gyrociliatus</name>
    <dbReference type="NCBI Taxonomy" id="2664684"/>
    <lineage>
        <taxon>Eukaryota</taxon>
        <taxon>Metazoa</taxon>
        <taxon>Spiralia</taxon>
        <taxon>Lophotrochozoa</taxon>
        <taxon>Annelida</taxon>
        <taxon>Polychaeta</taxon>
        <taxon>Polychaeta incertae sedis</taxon>
        <taxon>Dinophilidae</taxon>
        <taxon>Dimorphilus</taxon>
    </lineage>
</organism>
<proteinExistence type="inferred from homology"/>
<dbReference type="OrthoDB" id="276989at2759"/>
<evidence type="ECO:0000256" key="4">
    <source>
        <dbReference type="ARBA" id="ARBA00022692"/>
    </source>
</evidence>
<evidence type="ECO:0000256" key="6">
    <source>
        <dbReference type="ARBA" id="ARBA00022792"/>
    </source>
</evidence>
<dbReference type="PROSITE" id="PS50920">
    <property type="entry name" value="SOLCAR"/>
    <property type="match status" value="3"/>
</dbReference>
<keyword evidence="5" id="KW-0677">Repeat</keyword>
<dbReference type="FunFam" id="1.50.40.10:FF:000018">
    <property type="entry name" value="S-adenosylmethionine mitochondrial carrier protein-like"/>
    <property type="match status" value="1"/>
</dbReference>
<dbReference type="EMBL" id="CAJFCJ010000007">
    <property type="protein sequence ID" value="CAD5117302.1"/>
    <property type="molecule type" value="Genomic_DNA"/>
</dbReference>
<gene>
    <name evidence="13" type="ORF">DGYR_LOCUS5839</name>
</gene>
<comment type="similarity">
    <text evidence="2 11">Belongs to the mitochondrial carrier (TC 2.A.29) family.</text>
</comment>
<evidence type="ECO:0000256" key="5">
    <source>
        <dbReference type="ARBA" id="ARBA00022737"/>
    </source>
</evidence>
<protein>
    <submittedName>
        <fullName evidence="13">DgyrCDS6089</fullName>
    </submittedName>
</protein>
<keyword evidence="14" id="KW-1185">Reference proteome</keyword>
<evidence type="ECO:0000256" key="1">
    <source>
        <dbReference type="ARBA" id="ARBA00004448"/>
    </source>
</evidence>
<feature type="repeat" description="Solcar" evidence="10">
    <location>
        <begin position="10"/>
        <end position="83"/>
    </location>
</feature>
<comment type="subcellular location">
    <subcellularLocation>
        <location evidence="1">Mitochondrion inner membrane</location>
        <topology evidence="1">Multi-pass membrane protein</topology>
    </subcellularLocation>
</comment>
<dbReference type="SUPFAM" id="SSF103506">
    <property type="entry name" value="Mitochondrial carrier"/>
    <property type="match status" value="1"/>
</dbReference>
<dbReference type="InterPro" id="IPR018108">
    <property type="entry name" value="MCP_transmembrane"/>
</dbReference>
<feature type="repeat" description="Solcar" evidence="10">
    <location>
        <begin position="182"/>
        <end position="270"/>
    </location>
</feature>
<evidence type="ECO:0000313" key="14">
    <source>
        <dbReference type="Proteomes" id="UP000549394"/>
    </source>
</evidence>
<evidence type="ECO:0000256" key="7">
    <source>
        <dbReference type="ARBA" id="ARBA00022989"/>
    </source>
</evidence>
<evidence type="ECO:0000256" key="8">
    <source>
        <dbReference type="ARBA" id="ARBA00023128"/>
    </source>
</evidence>
<keyword evidence="7 12" id="KW-1133">Transmembrane helix</keyword>
<dbReference type="Gene3D" id="1.50.40.10">
    <property type="entry name" value="Mitochondrial carrier domain"/>
    <property type="match status" value="1"/>
</dbReference>
<keyword evidence="6" id="KW-0999">Mitochondrion inner membrane</keyword>
<feature type="repeat" description="Solcar" evidence="10">
    <location>
        <begin position="92"/>
        <end position="173"/>
    </location>
</feature>
<reference evidence="13 14" key="1">
    <citation type="submission" date="2020-08" db="EMBL/GenBank/DDBJ databases">
        <authorList>
            <person name="Hejnol A."/>
        </authorList>
    </citation>
    <scope>NUCLEOTIDE SEQUENCE [LARGE SCALE GENOMIC DNA]</scope>
</reference>
<dbReference type="Pfam" id="PF00153">
    <property type="entry name" value="Mito_carr"/>
    <property type="match status" value="3"/>
</dbReference>
<evidence type="ECO:0000313" key="13">
    <source>
        <dbReference type="EMBL" id="CAD5117302.1"/>
    </source>
</evidence>
<evidence type="ECO:0000256" key="3">
    <source>
        <dbReference type="ARBA" id="ARBA00022448"/>
    </source>
</evidence>
<dbReference type="InterPro" id="IPR023395">
    <property type="entry name" value="MCP_dom_sf"/>
</dbReference>
<dbReference type="Proteomes" id="UP000549394">
    <property type="component" value="Unassembled WGS sequence"/>
</dbReference>
<accession>A0A7I8VM04</accession>
<evidence type="ECO:0000256" key="10">
    <source>
        <dbReference type="PROSITE-ProRule" id="PRU00282"/>
    </source>
</evidence>
<comment type="caution">
    <text evidence="13">The sequence shown here is derived from an EMBL/GenBank/DDBJ whole genome shotgun (WGS) entry which is preliminary data.</text>
</comment>
<evidence type="ECO:0000256" key="12">
    <source>
        <dbReference type="SAM" id="Phobius"/>
    </source>
</evidence>
<keyword evidence="8" id="KW-0496">Mitochondrion</keyword>
<keyword evidence="9 10" id="KW-0472">Membrane</keyword>
<keyword evidence="3 11" id="KW-0813">Transport</keyword>
<feature type="transmembrane region" description="Helical" evidence="12">
    <location>
        <begin position="250"/>
        <end position="268"/>
    </location>
</feature>
<name>A0A7I8VM04_9ANNE</name>
<sequence>MQTANYLVYQGENAYKSAGGTAGLSVDVILFPIDTIKTRLQSTEGFRRSGAFRRIYSGIGSVAVGSVPGAALFFGTYEFTKNVSKRYVDGRCLPLVHMAAASSGELMACLARVPTEIVKQRSQATLSPSWDVFRKVIKTEGLTGFYRGYWSTVVREIPFSLLQFPLWEYLKNTWSSRIKKPLEPWQSAICGAVAGSISSYLTTPIDVAKTRIMLADKNDSVSRGNVIYAIRSVYHQGGIKGLYAGAIPRTIWIAIGGAIFLGVYDFVLQQLRDKKTTKQA</sequence>
<keyword evidence="4 10" id="KW-0812">Transmembrane</keyword>
<evidence type="ECO:0000256" key="11">
    <source>
        <dbReference type="RuleBase" id="RU000488"/>
    </source>
</evidence>
<dbReference type="AlphaFoldDB" id="A0A7I8VM04"/>
<dbReference type="PANTHER" id="PTHR45667">
    <property type="entry name" value="S-ADENOSYLMETHIONINE MITOCHONDRIAL CARRIER PROTEIN"/>
    <property type="match status" value="1"/>
</dbReference>
<evidence type="ECO:0000256" key="9">
    <source>
        <dbReference type="ARBA" id="ARBA00023136"/>
    </source>
</evidence>